<evidence type="ECO:0000313" key="2">
    <source>
        <dbReference type="Proteomes" id="UP000249818"/>
    </source>
</evidence>
<gene>
    <name evidence="1" type="ORF">BARAN1_0113</name>
</gene>
<dbReference type="Proteomes" id="UP000249818">
    <property type="component" value="Chromosome BARAN1"/>
</dbReference>
<dbReference type="KEGG" id="bana:BARAN1_0113"/>
<dbReference type="EMBL" id="LS483254">
    <property type="protein sequence ID" value="SQD92138.1"/>
    <property type="molecule type" value="Genomic_DNA"/>
</dbReference>
<accession>A0A2X3KTZ1</accession>
<evidence type="ECO:0000313" key="1">
    <source>
        <dbReference type="EMBL" id="SQD92138.1"/>
    </source>
</evidence>
<dbReference type="AlphaFoldDB" id="A0A2X3KTZ1"/>
<sequence length="23" mass="2633">MGKAGWLYRERWVGKIPSVDAGR</sequence>
<keyword evidence="2" id="KW-1185">Reference proteome</keyword>
<protein>
    <submittedName>
        <fullName evidence="1">Uncharacterized protein</fullName>
    </submittedName>
</protein>
<reference evidence="2" key="1">
    <citation type="submission" date="2018-05" db="EMBL/GenBank/DDBJ databases">
        <authorList>
            <person name="Hao L."/>
        </authorList>
    </citation>
    <scope>NUCLEOTIDE SEQUENCE [LARGE SCALE GENOMIC DNA]</scope>
</reference>
<proteinExistence type="predicted"/>
<name>A0A2X3KTZ1_9BACT</name>
<organism evidence="1 2">
    <name type="scientific">Candidatus Bipolaricaulis anaerobius</name>
    <dbReference type="NCBI Taxonomy" id="2026885"/>
    <lineage>
        <taxon>Bacteria</taxon>
        <taxon>Candidatus Bipolaricaulota</taxon>
        <taxon>Candidatus Bipolaricaulia</taxon>
        <taxon>Candidatus Bipolaricaulales</taxon>
        <taxon>Candidatus Bipolaricaulaceae</taxon>
        <taxon>Candidatus Bipolaricaulis</taxon>
    </lineage>
</organism>